<evidence type="ECO:0000313" key="3">
    <source>
        <dbReference type="EMBL" id="MDF9745228.1"/>
    </source>
</evidence>
<proteinExistence type="predicted"/>
<feature type="domain" description="TRASH" evidence="2">
    <location>
        <begin position="335"/>
        <end position="372"/>
    </location>
</feature>
<dbReference type="SMART" id="SM00746">
    <property type="entry name" value="TRASH"/>
    <property type="match status" value="1"/>
</dbReference>
<dbReference type="Gene3D" id="1.10.620.20">
    <property type="entry name" value="Ribonucleotide Reductase, subunit A"/>
    <property type="match status" value="1"/>
</dbReference>
<feature type="compositionally biased region" description="Acidic residues" evidence="1">
    <location>
        <begin position="1"/>
        <end position="12"/>
    </location>
</feature>
<dbReference type="Pfam" id="PF13478">
    <property type="entry name" value="XdhC_C"/>
    <property type="match status" value="1"/>
</dbReference>
<dbReference type="Proteomes" id="UP001154061">
    <property type="component" value="Unassembled WGS sequence"/>
</dbReference>
<dbReference type="InterPro" id="IPR003777">
    <property type="entry name" value="XdhC_CoxI"/>
</dbReference>
<evidence type="ECO:0000259" key="2">
    <source>
        <dbReference type="SMART" id="SM00746"/>
    </source>
</evidence>
<dbReference type="PANTHER" id="PTHR30388:SF6">
    <property type="entry name" value="XANTHINE DEHYDROGENASE SUBUNIT A-RELATED"/>
    <property type="match status" value="1"/>
</dbReference>
<evidence type="ECO:0000313" key="4">
    <source>
        <dbReference type="Proteomes" id="UP001154061"/>
    </source>
</evidence>
<protein>
    <submittedName>
        <fullName evidence="3">XdhC family protein</fullName>
    </submittedName>
</protein>
<dbReference type="InterPro" id="IPR007029">
    <property type="entry name" value="YHS_dom"/>
</dbReference>
<dbReference type="InterPro" id="IPR027051">
    <property type="entry name" value="XdhC_Rossmann_dom"/>
</dbReference>
<organism evidence="3 4">
    <name type="scientific">Natrinema salsiterrestre</name>
    <dbReference type="NCBI Taxonomy" id="2950540"/>
    <lineage>
        <taxon>Archaea</taxon>
        <taxon>Methanobacteriati</taxon>
        <taxon>Methanobacteriota</taxon>
        <taxon>Stenosarchaea group</taxon>
        <taxon>Halobacteria</taxon>
        <taxon>Halobacteriales</taxon>
        <taxon>Natrialbaceae</taxon>
        <taxon>Natrinema</taxon>
    </lineage>
</organism>
<dbReference type="RefSeq" id="WP_277520702.1">
    <property type="nucleotide sequence ID" value="NZ_JAMQOT010000002.1"/>
</dbReference>
<accession>A0A9Q4L1Q2</accession>
<sequence>MTADTPDADDETTSDRTAVATDGDLAEREHALRDREEPYARATVVRREPPVSANVGDRALVTANGDLHGWVGGAACAQSRVASEARAAIAEGEPRLIGLAPDPDDVDRPGLAAFPMMCHSEGTLEIFVEPMIPATRLLVVGDSPIARSLVTLATELDVEIAVVDPDAAAADLPDRATVISTLEPDEIADAVGAGPFVVVASMGEYDARGVAAGVLADAPYVGLVASDSRADEVVERAAGLLDRDPDAVREAVTNPAGVDISATTGPEIATSLLAELIDVRADSETTVASGSGSSGGSADGESTDAGDADATAEAPDSGGTDATDDSTSADERVTDPVCGMAVDPADSASVAHDGTTYYFCCHGCADSFRTDPDEYLATDEEAMESA</sequence>
<reference evidence="3" key="1">
    <citation type="submission" date="2022-06" db="EMBL/GenBank/DDBJ databases">
        <title>Natrinema sp. a new haloarchaeum isolate from saline soil.</title>
        <authorList>
            <person name="Strakova D."/>
            <person name="Galisteo C."/>
            <person name="Sanchez-Porro C."/>
            <person name="Ventosa A."/>
        </authorList>
    </citation>
    <scope>NUCLEOTIDE SEQUENCE</scope>
    <source>
        <strain evidence="3">S1CR25-10</strain>
    </source>
</reference>
<gene>
    <name evidence="3" type="ORF">NDI89_06470</name>
</gene>
<dbReference type="InterPro" id="IPR052698">
    <property type="entry name" value="MoCofactor_Util/Proc"/>
</dbReference>
<dbReference type="Pfam" id="PF02625">
    <property type="entry name" value="XdhC_CoxI"/>
    <property type="match status" value="1"/>
</dbReference>
<dbReference type="InterPro" id="IPR011017">
    <property type="entry name" value="TRASH_dom"/>
</dbReference>
<dbReference type="EMBL" id="JAMQOT010000002">
    <property type="protein sequence ID" value="MDF9745228.1"/>
    <property type="molecule type" value="Genomic_DNA"/>
</dbReference>
<feature type="compositionally biased region" description="Low complexity" evidence="1">
    <location>
        <begin position="308"/>
        <end position="321"/>
    </location>
</feature>
<dbReference type="GO" id="GO:0016491">
    <property type="term" value="F:oxidoreductase activity"/>
    <property type="evidence" value="ECO:0007669"/>
    <property type="project" value="InterPro"/>
</dbReference>
<comment type="caution">
    <text evidence="3">The sequence shown here is derived from an EMBL/GenBank/DDBJ whole genome shotgun (WGS) entry which is preliminary data.</text>
</comment>
<dbReference type="Pfam" id="PF04945">
    <property type="entry name" value="YHS"/>
    <property type="match status" value="1"/>
</dbReference>
<feature type="region of interest" description="Disordered" evidence="1">
    <location>
        <begin position="284"/>
        <end position="332"/>
    </location>
</feature>
<dbReference type="PANTHER" id="PTHR30388">
    <property type="entry name" value="ALDEHYDE OXIDOREDUCTASE MOLYBDENUM COFACTOR ASSEMBLY PROTEIN"/>
    <property type="match status" value="1"/>
</dbReference>
<dbReference type="InterPro" id="IPR012348">
    <property type="entry name" value="RNR-like"/>
</dbReference>
<dbReference type="AlphaFoldDB" id="A0A9Q4L1Q2"/>
<keyword evidence="4" id="KW-1185">Reference proteome</keyword>
<feature type="compositionally biased region" description="Basic and acidic residues" evidence="1">
    <location>
        <begin position="25"/>
        <end position="37"/>
    </location>
</feature>
<name>A0A9Q4L1Q2_9EURY</name>
<feature type="region of interest" description="Disordered" evidence="1">
    <location>
        <begin position="1"/>
        <end position="37"/>
    </location>
</feature>
<dbReference type="SUPFAM" id="SSF47240">
    <property type="entry name" value="Ferritin-like"/>
    <property type="match status" value="1"/>
</dbReference>
<evidence type="ECO:0000256" key="1">
    <source>
        <dbReference type="SAM" id="MobiDB-lite"/>
    </source>
</evidence>
<dbReference type="InterPro" id="IPR009078">
    <property type="entry name" value="Ferritin-like_SF"/>
</dbReference>
<dbReference type="Gene3D" id="3.40.50.720">
    <property type="entry name" value="NAD(P)-binding Rossmann-like Domain"/>
    <property type="match status" value="1"/>
</dbReference>